<sequence length="417" mass="48468">MILAVISSYCSIHVWEEGKKRRSEKKYLKIISKELERKTELAHLLAITLNIREGMGEDWAELNQDLLHLISKKLGTFSNLLRFRSVCKQWRIAVDPADLPARLPCLLQQDTTLSATETDTKTHDYQVFSLLSKTTSRIKLPISHFDLKYYHNIVPSMGFVVKRSFRLCKPLFLFNPLTGAKFHLPFTNATRHPSPTIYIGLNPNGNPRTVKDDVHMMHYVLDSSICGNEEFQTIKIWQSNNDDIITFRIPLESGPALLEYYKGKLFLNNWKRQETSIYDMETEAEMNIVIPNPREHPMLNLLVESLGDLLGVAISFCSDDTCKFKVYRLEHTDNFEQCRWIELKGIGDRVLFLNKDEQGFCLDTSDFKGFRGNCIYYFNLVVERYEDVRYSCHHRVLRYNMEDGTTEELLNKVNNAT</sequence>
<evidence type="ECO:0000259" key="2">
    <source>
        <dbReference type="Pfam" id="PF03478"/>
    </source>
</evidence>
<dbReference type="EMBL" id="JAMFTS010000001">
    <property type="protein sequence ID" value="KAJ4816610.1"/>
    <property type="molecule type" value="Genomic_DNA"/>
</dbReference>
<dbReference type="Pfam" id="PF03478">
    <property type="entry name" value="Beta-prop_KIB1-4"/>
    <property type="match status" value="1"/>
</dbReference>
<dbReference type="AlphaFoldDB" id="A0AAV8HIV0"/>
<dbReference type="Proteomes" id="UP001140206">
    <property type="component" value="Chromosome 1"/>
</dbReference>
<dbReference type="InterPro" id="IPR001810">
    <property type="entry name" value="F-box_dom"/>
</dbReference>
<evidence type="ECO:0000313" key="3">
    <source>
        <dbReference type="EMBL" id="KAJ4816610.1"/>
    </source>
</evidence>
<reference evidence="3" key="1">
    <citation type="submission" date="2022-08" db="EMBL/GenBank/DDBJ databases">
        <authorList>
            <person name="Marques A."/>
        </authorList>
    </citation>
    <scope>NUCLEOTIDE SEQUENCE</scope>
    <source>
        <strain evidence="3">RhyPub2mFocal</strain>
        <tissue evidence="3">Leaves</tissue>
    </source>
</reference>
<accession>A0AAV8HIV0</accession>
<protein>
    <submittedName>
        <fullName evidence="3">F-box SKIP23-like protein (DUF295)</fullName>
    </submittedName>
</protein>
<dbReference type="InterPro" id="IPR050942">
    <property type="entry name" value="F-box_BR-signaling"/>
</dbReference>
<gene>
    <name evidence="3" type="ORF">LUZ62_029176</name>
</gene>
<name>A0AAV8HIV0_9POAL</name>
<dbReference type="Pfam" id="PF00646">
    <property type="entry name" value="F-box"/>
    <property type="match status" value="1"/>
</dbReference>
<comment type="caution">
    <text evidence="3">The sequence shown here is derived from an EMBL/GenBank/DDBJ whole genome shotgun (WGS) entry which is preliminary data.</text>
</comment>
<evidence type="ECO:0000259" key="1">
    <source>
        <dbReference type="Pfam" id="PF00646"/>
    </source>
</evidence>
<dbReference type="InterPro" id="IPR005174">
    <property type="entry name" value="KIB1-4_b-propeller"/>
</dbReference>
<feature type="domain" description="F-box" evidence="1">
    <location>
        <begin position="59"/>
        <end position="95"/>
    </location>
</feature>
<dbReference type="Gene3D" id="1.20.1280.50">
    <property type="match status" value="1"/>
</dbReference>
<proteinExistence type="predicted"/>
<dbReference type="PANTHER" id="PTHR44259:SF114">
    <property type="entry name" value="OS06G0707300 PROTEIN"/>
    <property type="match status" value="1"/>
</dbReference>
<evidence type="ECO:0000313" key="4">
    <source>
        <dbReference type="Proteomes" id="UP001140206"/>
    </source>
</evidence>
<feature type="domain" description="KIB1-4 beta-propeller" evidence="2">
    <location>
        <begin position="128"/>
        <end position="379"/>
    </location>
</feature>
<organism evidence="3 4">
    <name type="scientific">Rhynchospora pubera</name>
    <dbReference type="NCBI Taxonomy" id="906938"/>
    <lineage>
        <taxon>Eukaryota</taxon>
        <taxon>Viridiplantae</taxon>
        <taxon>Streptophyta</taxon>
        <taxon>Embryophyta</taxon>
        <taxon>Tracheophyta</taxon>
        <taxon>Spermatophyta</taxon>
        <taxon>Magnoliopsida</taxon>
        <taxon>Liliopsida</taxon>
        <taxon>Poales</taxon>
        <taxon>Cyperaceae</taxon>
        <taxon>Cyperoideae</taxon>
        <taxon>Rhynchosporeae</taxon>
        <taxon>Rhynchospora</taxon>
    </lineage>
</organism>
<dbReference type="PANTHER" id="PTHR44259">
    <property type="entry name" value="OS07G0183000 PROTEIN-RELATED"/>
    <property type="match status" value="1"/>
</dbReference>
<keyword evidence="4" id="KW-1185">Reference proteome</keyword>